<organism evidence="1 2">
    <name type="scientific">Microbacterium tenebrionis</name>
    <dbReference type="NCBI Taxonomy" id="2830665"/>
    <lineage>
        <taxon>Bacteria</taxon>
        <taxon>Bacillati</taxon>
        <taxon>Actinomycetota</taxon>
        <taxon>Actinomycetes</taxon>
        <taxon>Micrococcales</taxon>
        <taxon>Microbacteriaceae</taxon>
        <taxon>Microbacterium</taxon>
    </lineage>
</organism>
<gene>
    <name evidence="1" type="ORF">KEC56_00310</name>
</gene>
<comment type="caution">
    <text evidence="1">The sequence shown here is derived from an EMBL/GenBank/DDBJ whole genome shotgun (WGS) entry which is preliminary data.</text>
</comment>
<dbReference type="AlphaFoldDB" id="A0A9X1LLQ1"/>
<proteinExistence type="predicted"/>
<dbReference type="InterPro" id="IPR006311">
    <property type="entry name" value="TAT_signal"/>
</dbReference>
<sequence length="183" mass="17775">MNRRTRRRPLGTTLLLAGAVVLAVVGAPGTIAYLTDQATIPGATVSTGTAELTVSAVGAQAATVVYPGGPATRLHPTAAPTVTNTGMVPLAVTVTPSASGAAPTNFAGSVLVSVALQTSSSCAATPPAGTWSGTSGSVSGALVTLAPGQSRTLCAWQQLPTTAPNGSSAQTAAIALVLTGAQQ</sequence>
<dbReference type="Proteomes" id="UP001139289">
    <property type="component" value="Unassembled WGS sequence"/>
</dbReference>
<accession>A0A9X1LLQ1</accession>
<evidence type="ECO:0000313" key="1">
    <source>
        <dbReference type="EMBL" id="MCC2027984.1"/>
    </source>
</evidence>
<keyword evidence="2" id="KW-1185">Reference proteome</keyword>
<evidence type="ECO:0008006" key="3">
    <source>
        <dbReference type="Google" id="ProtNLM"/>
    </source>
</evidence>
<reference evidence="1" key="1">
    <citation type="submission" date="2021-04" db="EMBL/GenBank/DDBJ databases">
        <title>Microbacterium tenobrionis sp. nov. and Microbacterium allomyrinae sp. nov., isolated from larvae of Tenobrio molitor and Allomyrina dichotoma, respectively.</title>
        <authorList>
            <person name="Lee S.D."/>
        </authorList>
    </citation>
    <scope>NUCLEOTIDE SEQUENCE</scope>
    <source>
        <strain evidence="1">YMB-B2</strain>
    </source>
</reference>
<dbReference type="EMBL" id="JAGTTM010000001">
    <property type="protein sequence ID" value="MCC2027984.1"/>
    <property type="molecule type" value="Genomic_DNA"/>
</dbReference>
<dbReference type="RefSeq" id="WP_227529349.1">
    <property type="nucleotide sequence ID" value="NZ_JAGTTM010000001.1"/>
</dbReference>
<dbReference type="PROSITE" id="PS51318">
    <property type="entry name" value="TAT"/>
    <property type="match status" value="1"/>
</dbReference>
<name>A0A9X1LLQ1_9MICO</name>
<evidence type="ECO:0000313" key="2">
    <source>
        <dbReference type="Proteomes" id="UP001139289"/>
    </source>
</evidence>
<protein>
    <recommendedName>
        <fullName evidence="3">SipW-cognate class signal peptide</fullName>
    </recommendedName>
</protein>